<evidence type="ECO:0000313" key="4">
    <source>
        <dbReference type="EMBL" id="WNO55048.1"/>
    </source>
</evidence>
<keyword evidence="5" id="KW-1185">Reference proteome</keyword>
<feature type="transmembrane region" description="Helical" evidence="2">
    <location>
        <begin position="12"/>
        <end position="33"/>
    </location>
</feature>
<dbReference type="Proteomes" id="UP001302249">
    <property type="component" value="Chromosome"/>
</dbReference>
<sequence length="218" mass="24234">MMYRACRNRLNAVLLATKGVAMIEFALGLPLLLGLSLSGLEMGNYIIANNRVQRLASMAADLIAQSGQGRIGLNEGQIYDLFNALDVTAKPFNLREHGRIVITAVRGVDKSGSGKTTNEILWQRFDGAFAQAQPVLGCWQDSKTADLNKVLPKNELLFHVQVTYDYQPLFSSIPFSMLDLPQHFTRTAMYRARKNDLTLPDQQDQFPPKQNCDSADGL</sequence>
<evidence type="ECO:0000256" key="1">
    <source>
        <dbReference type="SAM" id="MobiDB-lite"/>
    </source>
</evidence>
<proteinExistence type="predicted"/>
<dbReference type="InterPro" id="IPR012495">
    <property type="entry name" value="TadE-like_dom"/>
</dbReference>
<feature type="domain" description="TadE-like" evidence="3">
    <location>
        <begin position="19"/>
        <end position="60"/>
    </location>
</feature>
<dbReference type="RefSeq" id="WP_313918197.1">
    <property type="nucleotide sequence ID" value="NZ_CP135076.1"/>
</dbReference>
<protein>
    <submittedName>
        <fullName evidence="4">TadE/TadG family type IV pilus assembly protein</fullName>
    </submittedName>
</protein>
<feature type="region of interest" description="Disordered" evidence="1">
    <location>
        <begin position="198"/>
        <end position="218"/>
    </location>
</feature>
<dbReference type="Pfam" id="PF07811">
    <property type="entry name" value="TadE"/>
    <property type="match status" value="1"/>
</dbReference>
<reference evidence="4 5" key="1">
    <citation type="submission" date="2023-09" db="EMBL/GenBank/DDBJ databases">
        <authorList>
            <person name="Rey-Velasco X."/>
        </authorList>
    </citation>
    <scope>NUCLEOTIDE SEQUENCE [LARGE SCALE GENOMIC DNA]</scope>
    <source>
        <strain evidence="4 5">W311</strain>
    </source>
</reference>
<organism evidence="4 5">
    <name type="scientific">Stakelama saccharophila</name>
    <dbReference type="NCBI Taxonomy" id="3075605"/>
    <lineage>
        <taxon>Bacteria</taxon>
        <taxon>Pseudomonadati</taxon>
        <taxon>Pseudomonadota</taxon>
        <taxon>Alphaproteobacteria</taxon>
        <taxon>Sphingomonadales</taxon>
        <taxon>Sphingomonadaceae</taxon>
        <taxon>Stakelama</taxon>
    </lineage>
</organism>
<keyword evidence="2" id="KW-0812">Transmembrane</keyword>
<gene>
    <name evidence="4" type="ORF">RPR59_07335</name>
</gene>
<name>A0ABZ0BCG6_9SPHN</name>
<evidence type="ECO:0000256" key="2">
    <source>
        <dbReference type="SAM" id="Phobius"/>
    </source>
</evidence>
<keyword evidence="2" id="KW-0472">Membrane</keyword>
<accession>A0ABZ0BCG6</accession>
<dbReference type="EMBL" id="CP135076">
    <property type="protein sequence ID" value="WNO55048.1"/>
    <property type="molecule type" value="Genomic_DNA"/>
</dbReference>
<evidence type="ECO:0000313" key="5">
    <source>
        <dbReference type="Proteomes" id="UP001302249"/>
    </source>
</evidence>
<evidence type="ECO:0000259" key="3">
    <source>
        <dbReference type="Pfam" id="PF07811"/>
    </source>
</evidence>
<keyword evidence="2" id="KW-1133">Transmembrane helix</keyword>